<dbReference type="InterPro" id="IPR000182">
    <property type="entry name" value="GNAT_dom"/>
</dbReference>
<dbReference type="InterPro" id="IPR016181">
    <property type="entry name" value="Acyl_CoA_acyltransferase"/>
</dbReference>
<dbReference type="AlphaFoldDB" id="A0A512H9L5"/>
<evidence type="ECO:0000259" key="1">
    <source>
        <dbReference type="PROSITE" id="PS51186"/>
    </source>
</evidence>
<dbReference type="Pfam" id="PF00583">
    <property type="entry name" value="Acetyltransf_1"/>
    <property type="match status" value="1"/>
</dbReference>
<dbReference type="EMBL" id="BJZO01000061">
    <property type="protein sequence ID" value="GEO82118.1"/>
    <property type="molecule type" value="Genomic_DNA"/>
</dbReference>
<dbReference type="Proteomes" id="UP000321567">
    <property type="component" value="Unassembled WGS sequence"/>
</dbReference>
<dbReference type="PROSITE" id="PS51186">
    <property type="entry name" value="GNAT"/>
    <property type="match status" value="1"/>
</dbReference>
<feature type="domain" description="N-acetyltransferase" evidence="1">
    <location>
        <begin position="19"/>
        <end position="171"/>
    </location>
</feature>
<organism evidence="2 3">
    <name type="scientific">Pararhodospirillum oryzae</name>
    <dbReference type="NCBI Taxonomy" id="478448"/>
    <lineage>
        <taxon>Bacteria</taxon>
        <taxon>Pseudomonadati</taxon>
        <taxon>Pseudomonadota</taxon>
        <taxon>Alphaproteobacteria</taxon>
        <taxon>Rhodospirillales</taxon>
        <taxon>Rhodospirillaceae</taxon>
        <taxon>Pararhodospirillum</taxon>
    </lineage>
</organism>
<dbReference type="RefSeq" id="WP_147164132.1">
    <property type="nucleotide sequence ID" value="NZ_BJZO01000061.1"/>
</dbReference>
<dbReference type="Gene3D" id="3.40.630.30">
    <property type="match status" value="1"/>
</dbReference>
<dbReference type="OrthoDB" id="9805924at2"/>
<comment type="caution">
    <text evidence="2">The sequence shown here is derived from an EMBL/GenBank/DDBJ whole genome shotgun (WGS) entry which is preliminary data.</text>
</comment>
<keyword evidence="2" id="KW-0808">Transferase</keyword>
<sequence length="171" mass="18508">MVQDEGRSPAEGIVLAPGVILRPLTLADAGPLAGLLAEYAGALRHGGPAPDPDPAYAGALLQDPKVELHGAFQADGQMVAFVLFLDIPEAISGRRAGQVDDLYVSEAARGQRLAQKILEAVARLGEARDWIQVRWLVPVENTEARRAYARFAEEAPWVSHVLWLGDPEARW</sequence>
<dbReference type="CDD" id="cd04301">
    <property type="entry name" value="NAT_SF"/>
    <property type="match status" value="1"/>
</dbReference>
<gene>
    <name evidence="2" type="ORF">ROR02_22490</name>
</gene>
<protein>
    <submittedName>
        <fullName evidence="2">N-acetyltransferase</fullName>
    </submittedName>
</protein>
<evidence type="ECO:0000313" key="3">
    <source>
        <dbReference type="Proteomes" id="UP000321567"/>
    </source>
</evidence>
<keyword evidence="3" id="KW-1185">Reference proteome</keyword>
<evidence type="ECO:0000313" key="2">
    <source>
        <dbReference type="EMBL" id="GEO82118.1"/>
    </source>
</evidence>
<accession>A0A512H9L5</accession>
<proteinExistence type="predicted"/>
<reference evidence="2 3" key="1">
    <citation type="submission" date="2019-07" db="EMBL/GenBank/DDBJ databases">
        <title>Whole genome shotgun sequence of Rhodospirillum oryzae NBRC 107573.</title>
        <authorList>
            <person name="Hosoyama A."/>
            <person name="Uohara A."/>
            <person name="Ohji S."/>
            <person name="Ichikawa N."/>
        </authorList>
    </citation>
    <scope>NUCLEOTIDE SEQUENCE [LARGE SCALE GENOMIC DNA]</scope>
    <source>
        <strain evidence="2 3">NBRC 107573</strain>
    </source>
</reference>
<dbReference type="SUPFAM" id="SSF55729">
    <property type="entry name" value="Acyl-CoA N-acyltransferases (Nat)"/>
    <property type="match status" value="1"/>
</dbReference>
<dbReference type="GO" id="GO:0016747">
    <property type="term" value="F:acyltransferase activity, transferring groups other than amino-acyl groups"/>
    <property type="evidence" value="ECO:0007669"/>
    <property type="project" value="InterPro"/>
</dbReference>
<name>A0A512H9L5_9PROT</name>